<evidence type="ECO:0000313" key="2">
    <source>
        <dbReference type="Proteomes" id="UP000584642"/>
    </source>
</evidence>
<reference evidence="1 2" key="1">
    <citation type="submission" date="2020-05" db="EMBL/GenBank/DDBJ databases">
        <title>Azospirillum oleiclasticum sp. nov, a nitrogen-fixing and heavy crude oil-emulsifying bacterium isolated from the crude oil of Yumen Oilfield.</title>
        <authorList>
            <person name="Wu D."/>
            <person name="Cai M."/>
            <person name="Zhang X."/>
        </authorList>
    </citation>
    <scope>NUCLEOTIDE SEQUENCE [LARGE SCALE GENOMIC DNA]</scope>
    <source>
        <strain evidence="1 2">ROY-1-1-2</strain>
    </source>
</reference>
<accession>A0ABX2TL27</accession>
<name>A0ABX2TL27_9PROT</name>
<sequence length="126" mass="13870">MIIPDDFLTEAVDLFRSADGREARLRTAVSRAYYAAYHAGRLHAEAHRLRVVVPVKGGVHVRLVAQLRSSTDQRVLWAAEGLAGLKGMRVQADYGIGSDLHPRTVREALDLASRILAAFKDYSSPS</sequence>
<organism evidence="1 2">
    <name type="scientific">Azospirillum oleiclasticum</name>
    <dbReference type="NCBI Taxonomy" id="2735135"/>
    <lineage>
        <taxon>Bacteria</taxon>
        <taxon>Pseudomonadati</taxon>
        <taxon>Pseudomonadota</taxon>
        <taxon>Alphaproteobacteria</taxon>
        <taxon>Rhodospirillales</taxon>
        <taxon>Azospirillaceae</taxon>
        <taxon>Azospirillum</taxon>
    </lineage>
</organism>
<dbReference type="Gene3D" id="1.20.120.330">
    <property type="entry name" value="Nucleotidyltransferases domain 2"/>
    <property type="match status" value="1"/>
</dbReference>
<dbReference type="EMBL" id="JABFDB010000026">
    <property type="protein sequence ID" value="NYZ23345.1"/>
    <property type="molecule type" value="Genomic_DNA"/>
</dbReference>
<proteinExistence type="predicted"/>
<comment type="caution">
    <text evidence="1">The sequence shown here is derived from an EMBL/GenBank/DDBJ whole genome shotgun (WGS) entry which is preliminary data.</text>
</comment>
<dbReference type="RefSeq" id="WP_180285123.1">
    <property type="nucleotide sequence ID" value="NZ_JABFDB010000026.1"/>
</dbReference>
<evidence type="ECO:0008006" key="3">
    <source>
        <dbReference type="Google" id="ProtNLM"/>
    </source>
</evidence>
<gene>
    <name evidence="1" type="ORF">HND93_26900</name>
</gene>
<keyword evidence="2" id="KW-1185">Reference proteome</keyword>
<protein>
    <recommendedName>
        <fullName evidence="3">HEPN domain-containing protein</fullName>
    </recommendedName>
</protein>
<evidence type="ECO:0000313" key="1">
    <source>
        <dbReference type="EMBL" id="NYZ23345.1"/>
    </source>
</evidence>
<dbReference type="Proteomes" id="UP000584642">
    <property type="component" value="Unassembled WGS sequence"/>
</dbReference>